<dbReference type="EMBL" id="CALNXK010000097">
    <property type="protein sequence ID" value="CAH3153751.1"/>
    <property type="molecule type" value="Genomic_DNA"/>
</dbReference>
<evidence type="ECO:0000256" key="5">
    <source>
        <dbReference type="ARBA" id="ARBA00023004"/>
    </source>
</evidence>
<gene>
    <name evidence="7" type="ORF">PLOB_00049876</name>
</gene>
<keyword evidence="5" id="KW-0408">Iron</keyword>
<keyword evidence="3" id="KW-0479">Metal-binding</keyword>
<comment type="cofactor">
    <cofactor evidence="1">
        <name>Fe(2+)</name>
        <dbReference type="ChEBI" id="CHEBI:29033"/>
    </cofactor>
</comment>
<evidence type="ECO:0000313" key="8">
    <source>
        <dbReference type="Proteomes" id="UP001159405"/>
    </source>
</evidence>
<dbReference type="Pfam" id="PF03055">
    <property type="entry name" value="RPE65"/>
    <property type="match status" value="1"/>
</dbReference>
<dbReference type="PANTHER" id="PTHR10543">
    <property type="entry name" value="BETA-CAROTENE DIOXYGENASE"/>
    <property type="match status" value="1"/>
</dbReference>
<evidence type="ECO:0000256" key="6">
    <source>
        <dbReference type="SAM" id="MobiDB-lite"/>
    </source>
</evidence>
<name>A0ABN8PZ02_9CNID</name>
<evidence type="ECO:0000256" key="1">
    <source>
        <dbReference type="ARBA" id="ARBA00001954"/>
    </source>
</evidence>
<evidence type="ECO:0000313" key="7">
    <source>
        <dbReference type="EMBL" id="CAH3153751.1"/>
    </source>
</evidence>
<feature type="region of interest" description="Disordered" evidence="6">
    <location>
        <begin position="196"/>
        <end position="215"/>
    </location>
</feature>
<sequence>MEELYQTVKEQVKPVEAVVEGVIPAWLNGSLLRNGPAMYEVGPQAYKHWFDGLGMIQNFKVENGKVTYCSRYLRSEAFIQAEARRGIAYAEFGTPVPPDPCKNIFARFFSYFVPPERTDNCSVSVVSMNGQTYASSDSPFLISFDPSSLQALSEYNIRNDFPGPVRMFSMTPHPHEDEEGNVYNVAVSLKKGTRYNITRVPPRPPTPRDQGEPAHPLQDVNVVSTFVPKNRLCYYHSFAMTPNYFVFIENPFIVNVWALLTMKIKGRSFHECMQWDNKQPSRFYVIERKTGKVIALYKTENFFSFHHVNAYETDTDIIMDVCCYPDARIVNQYYLHHLRTKPEHEISKGFPDAALRRYRLPIPTGSTMKKTWQTLPKYSDGRDHKTLYYGVELPQINYRFANGKPYRYMYGVGPRKQGDFLNQLIKVDVLGKEAKKWHEPNCYPSEPVFVAAPGAEAEDKGVIISSVVGVRGRKSFLLVLDASTFREVARATVMCPMAHSLHGMFRPRSPAFLGQLRKAWPEAK</sequence>
<dbReference type="Proteomes" id="UP001159405">
    <property type="component" value="Unassembled WGS sequence"/>
</dbReference>
<evidence type="ECO:0000256" key="3">
    <source>
        <dbReference type="ARBA" id="ARBA00022723"/>
    </source>
</evidence>
<dbReference type="InterPro" id="IPR004294">
    <property type="entry name" value="Carotenoid_Oase"/>
</dbReference>
<accession>A0ABN8PZ02</accession>
<evidence type="ECO:0000256" key="4">
    <source>
        <dbReference type="ARBA" id="ARBA00023002"/>
    </source>
</evidence>
<comment type="caution">
    <text evidence="7">The sequence shown here is derived from an EMBL/GenBank/DDBJ whole genome shotgun (WGS) entry which is preliminary data.</text>
</comment>
<keyword evidence="8" id="KW-1185">Reference proteome</keyword>
<keyword evidence="4" id="KW-0560">Oxidoreductase</keyword>
<proteinExistence type="inferred from homology"/>
<dbReference type="PANTHER" id="PTHR10543:SF24">
    <property type="entry name" value="CAROTENOID ISOMEROOXYGENASE"/>
    <property type="match status" value="1"/>
</dbReference>
<evidence type="ECO:0000256" key="2">
    <source>
        <dbReference type="ARBA" id="ARBA00006787"/>
    </source>
</evidence>
<reference evidence="7 8" key="1">
    <citation type="submission" date="2022-05" db="EMBL/GenBank/DDBJ databases">
        <authorList>
            <consortium name="Genoscope - CEA"/>
            <person name="William W."/>
        </authorList>
    </citation>
    <scope>NUCLEOTIDE SEQUENCE [LARGE SCALE GENOMIC DNA]</scope>
</reference>
<comment type="similarity">
    <text evidence="2">Belongs to the carotenoid oxygenase family.</text>
</comment>
<organism evidence="7 8">
    <name type="scientific">Porites lobata</name>
    <dbReference type="NCBI Taxonomy" id="104759"/>
    <lineage>
        <taxon>Eukaryota</taxon>
        <taxon>Metazoa</taxon>
        <taxon>Cnidaria</taxon>
        <taxon>Anthozoa</taxon>
        <taxon>Hexacorallia</taxon>
        <taxon>Scleractinia</taxon>
        <taxon>Fungiina</taxon>
        <taxon>Poritidae</taxon>
        <taxon>Porites</taxon>
    </lineage>
</organism>
<protein>
    <submittedName>
        <fullName evidence="7">Uncharacterized protein</fullName>
    </submittedName>
</protein>